<dbReference type="PANTHER" id="PTHR12526:SF600">
    <property type="entry name" value="GLYCOSYL TRANSFERASE GROUP 1"/>
    <property type="match status" value="1"/>
</dbReference>
<dbReference type="RefSeq" id="WP_123659030.1">
    <property type="nucleotide sequence ID" value="NZ_AYKG01000045.1"/>
</dbReference>
<protein>
    <submittedName>
        <fullName evidence="3">Uncharacterized protein</fullName>
    </submittedName>
</protein>
<dbReference type="InterPro" id="IPR028098">
    <property type="entry name" value="Glyco_trans_4-like_N"/>
</dbReference>
<keyword evidence="4" id="KW-1185">Reference proteome</keyword>
<dbReference type="AlphaFoldDB" id="A0A423PJB7"/>
<evidence type="ECO:0000313" key="4">
    <source>
        <dbReference type="Proteomes" id="UP000285310"/>
    </source>
</evidence>
<feature type="domain" description="Glycosyltransferase subfamily 4-like N-terminal" evidence="1">
    <location>
        <begin position="20"/>
        <end position="217"/>
    </location>
</feature>
<accession>A0A423PJB7</accession>
<dbReference type="Gene3D" id="3.40.50.2000">
    <property type="entry name" value="Glycogen Phosphorylase B"/>
    <property type="match status" value="2"/>
</dbReference>
<dbReference type="OrthoDB" id="9764577at2"/>
<organism evidence="3 4">
    <name type="scientific">Salinisphaera japonica YTM-1</name>
    <dbReference type="NCBI Taxonomy" id="1209778"/>
    <lineage>
        <taxon>Bacteria</taxon>
        <taxon>Pseudomonadati</taxon>
        <taxon>Pseudomonadota</taxon>
        <taxon>Gammaproteobacteria</taxon>
        <taxon>Salinisphaerales</taxon>
        <taxon>Salinisphaeraceae</taxon>
        <taxon>Salinisphaera</taxon>
    </lineage>
</organism>
<dbReference type="GO" id="GO:0016757">
    <property type="term" value="F:glycosyltransferase activity"/>
    <property type="evidence" value="ECO:0007669"/>
    <property type="project" value="UniProtKB-ARBA"/>
</dbReference>
<sequence length="436" mass="47484">MKIVFISDACLPSPSAEALFVVRMAQALSEHGHDVILLVPDGKHERRTDTPTVAAYYGIIPAFTTQPVAWPGGAKAIRLWAWRSARAARHWAPDLVYARHVAAGWAALEAGLRCIVELHQGIQARPGQTGPAMDYLDDRLRQTGGRWQAVASTRHAPAEARDRRALASRGGYVQNITLLRRLAAYPNLVRVVVITHALARDLCEAAPRLASRILVAPDGALLPTRPPGPAPFERGKTLCVGYCGHLYAGKGVEIIEAIARRCPWAQFHVLGGLTADRERWRARTADCSNLVFHDHVEPHRVGDWLAAFDVCLLPNQPTVATYQASRRGDTGTNIGAYTSPMKMFEYMAAGKPIVASDLAVLREILVDDTNALLCGHDDVSAWAAALSRLADDPALRQRLAAAARTDLEAHYTWSARASRVVAGLATTQPLTSPERL</sequence>
<evidence type="ECO:0000313" key="3">
    <source>
        <dbReference type="EMBL" id="ROO25683.1"/>
    </source>
</evidence>
<name>A0A423PJB7_9GAMM</name>
<evidence type="ECO:0000259" key="1">
    <source>
        <dbReference type="Pfam" id="PF13439"/>
    </source>
</evidence>
<dbReference type="PANTHER" id="PTHR12526">
    <property type="entry name" value="GLYCOSYLTRANSFERASE"/>
    <property type="match status" value="1"/>
</dbReference>
<reference evidence="3 4" key="1">
    <citation type="submission" date="2013-10" db="EMBL/GenBank/DDBJ databases">
        <title>Salinisphaera japonica YTM-1 Genome Sequencing.</title>
        <authorList>
            <person name="Lai Q."/>
            <person name="Li C."/>
            <person name="Shao Z."/>
        </authorList>
    </citation>
    <scope>NUCLEOTIDE SEQUENCE [LARGE SCALE GENOMIC DNA]</scope>
    <source>
        <strain evidence="3 4">YTM-1</strain>
    </source>
</reference>
<dbReference type="Proteomes" id="UP000285310">
    <property type="component" value="Unassembled WGS sequence"/>
</dbReference>
<evidence type="ECO:0000259" key="2">
    <source>
        <dbReference type="Pfam" id="PF13524"/>
    </source>
</evidence>
<dbReference type="SUPFAM" id="SSF53756">
    <property type="entry name" value="UDP-Glycosyltransferase/glycogen phosphorylase"/>
    <property type="match status" value="1"/>
</dbReference>
<dbReference type="EMBL" id="AYKG01000045">
    <property type="protein sequence ID" value="ROO25683.1"/>
    <property type="molecule type" value="Genomic_DNA"/>
</dbReference>
<proteinExistence type="predicted"/>
<dbReference type="Pfam" id="PF13439">
    <property type="entry name" value="Glyco_transf_4"/>
    <property type="match status" value="1"/>
</dbReference>
<gene>
    <name evidence="3" type="ORF">SAJA_12860</name>
</gene>
<feature type="domain" description="Spore protein YkvP/CgeB glycosyl transferase-like" evidence="2">
    <location>
        <begin position="253"/>
        <end position="420"/>
    </location>
</feature>
<dbReference type="Pfam" id="PF13524">
    <property type="entry name" value="Glyco_trans_1_2"/>
    <property type="match status" value="1"/>
</dbReference>
<comment type="caution">
    <text evidence="3">The sequence shown here is derived from an EMBL/GenBank/DDBJ whole genome shotgun (WGS) entry which is preliminary data.</text>
</comment>
<dbReference type="InterPro" id="IPR055259">
    <property type="entry name" value="YkvP/CgeB_Glyco_trans-like"/>
</dbReference>
<dbReference type="InParanoid" id="A0A423PJB7"/>